<evidence type="ECO:0000256" key="9">
    <source>
        <dbReference type="SAM" id="SignalP"/>
    </source>
</evidence>
<dbReference type="NCBIfam" id="NF008277">
    <property type="entry name" value="PRK11055.1"/>
    <property type="match status" value="1"/>
</dbReference>
<keyword evidence="4 5" id="KW-0119">Carbohydrate metabolism</keyword>
<evidence type="ECO:0000313" key="11">
    <source>
        <dbReference type="Proteomes" id="UP001314263"/>
    </source>
</evidence>
<feature type="binding site" evidence="7">
    <location>
        <position position="273"/>
    </location>
    <ligand>
        <name>beta-D-galactose</name>
        <dbReference type="ChEBI" id="CHEBI:27667"/>
    </ligand>
</feature>
<dbReference type="CDD" id="cd09019">
    <property type="entry name" value="galactose_mutarotase_like"/>
    <property type="match status" value="1"/>
</dbReference>
<evidence type="ECO:0000256" key="3">
    <source>
        <dbReference type="ARBA" id="ARBA00023235"/>
    </source>
</evidence>
<feature type="binding site" evidence="8">
    <location>
        <begin position="103"/>
        <end position="104"/>
    </location>
    <ligand>
        <name>beta-D-galactose</name>
        <dbReference type="ChEBI" id="CHEBI:27667"/>
    </ligand>
</feature>
<reference evidence="10 11" key="1">
    <citation type="submission" date="2023-10" db="EMBL/GenBank/DDBJ databases">
        <authorList>
            <person name="Maclean D."/>
            <person name="Macfadyen A."/>
        </authorList>
    </citation>
    <scope>NUCLEOTIDE SEQUENCE [LARGE SCALE GENOMIC DNA]</scope>
</reference>
<keyword evidence="9" id="KW-0732">Signal</keyword>
<feature type="binding site" evidence="8">
    <location>
        <begin position="201"/>
        <end position="203"/>
    </location>
    <ligand>
        <name>beta-D-galactose</name>
        <dbReference type="ChEBI" id="CHEBI:27667"/>
    </ligand>
</feature>
<dbReference type="Gene3D" id="2.70.98.10">
    <property type="match status" value="1"/>
</dbReference>
<dbReference type="EC" id="5.1.3.3" evidence="5"/>
<accession>A0AAV1IIA9</accession>
<evidence type="ECO:0000256" key="7">
    <source>
        <dbReference type="PIRSR" id="PIRSR005096-2"/>
    </source>
</evidence>
<organism evidence="10 11">
    <name type="scientific">Coccomyxa viridis</name>
    <dbReference type="NCBI Taxonomy" id="1274662"/>
    <lineage>
        <taxon>Eukaryota</taxon>
        <taxon>Viridiplantae</taxon>
        <taxon>Chlorophyta</taxon>
        <taxon>core chlorophytes</taxon>
        <taxon>Trebouxiophyceae</taxon>
        <taxon>Trebouxiophyceae incertae sedis</taxon>
        <taxon>Coccomyxaceae</taxon>
        <taxon>Coccomyxa</taxon>
    </lineage>
</organism>
<dbReference type="GO" id="GO:0004034">
    <property type="term" value="F:aldose 1-epimerase activity"/>
    <property type="evidence" value="ECO:0007669"/>
    <property type="project" value="UniProtKB-EC"/>
</dbReference>
<dbReference type="PANTHER" id="PTHR10091">
    <property type="entry name" value="ALDOSE-1-EPIMERASE"/>
    <property type="match status" value="1"/>
</dbReference>
<dbReference type="SUPFAM" id="SSF74650">
    <property type="entry name" value="Galactose mutarotase-like"/>
    <property type="match status" value="1"/>
</dbReference>
<evidence type="ECO:0000313" key="10">
    <source>
        <dbReference type="EMBL" id="CAK0786381.1"/>
    </source>
</evidence>
<feature type="active site" description="Proton acceptor" evidence="6">
    <location>
        <position position="351"/>
    </location>
</feature>
<dbReference type="InterPro" id="IPR014718">
    <property type="entry name" value="GH-type_carb-bd"/>
</dbReference>
<gene>
    <name evidence="10" type="ORF">CVIRNUC_009594</name>
</gene>
<comment type="similarity">
    <text evidence="2 5">Belongs to the aldose epimerase family.</text>
</comment>
<feature type="signal peptide" evidence="9">
    <location>
        <begin position="1"/>
        <end position="28"/>
    </location>
</feature>
<dbReference type="GO" id="GO:0030246">
    <property type="term" value="F:carbohydrate binding"/>
    <property type="evidence" value="ECO:0007669"/>
    <property type="project" value="InterPro"/>
</dbReference>
<dbReference type="PROSITE" id="PS51257">
    <property type="entry name" value="PROKAR_LIPOPROTEIN"/>
    <property type="match status" value="1"/>
</dbReference>
<name>A0AAV1IIA9_9CHLO</name>
<protein>
    <recommendedName>
        <fullName evidence="5">Aldose 1-epimerase</fullName>
        <ecNumber evidence="5">5.1.3.3</ecNumber>
    </recommendedName>
</protein>
<feature type="chain" id="PRO_5043751686" description="Aldose 1-epimerase" evidence="9">
    <location>
        <begin position="29"/>
        <end position="415"/>
    </location>
</feature>
<dbReference type="Proteomes" id="UP001314263">
    <property type="component" value="Unassembled WGS sequence"/>
</dbReference>
<evidence type="ECO:0000256" key="8">
    <source>
        <dbReference type="PIRSR" id="PIRSR005096-3"/>
    </source>
</evidence>
<comment type="catalytic activity">
    <reaction evidence="5">
        <text>alpha-D-glucose = beta-D-glucose</text>
        <dbReference type="Rhea" id="RHEA:10264"/>
        <dbReference type="ChEBI" id="CHEBI:15903"/>
        <dbReference type="ChEBI" id="CHEBI:17925"/>
        <dbReference type="EC" id="5.1.3.3"/>
    </reaction>
</comment>
<dbReference type="PIRSF" id="PIRSF005096">
    <property type="entry name" value="GALM"/>
    <property type="match status" value="1"/>
</dbReference>
<dbReference type="EMBL" id="CAUYUE010000014">
    <property type="protein sequence ID" value="CAK0786381.1"/>
    <property type="molecule type" value="Genomic_DNA"/>
</dbReference>
<dbReference type="InterPro" id="IPR047215">
    <property type="entry name" value="Galactose_mutarotase-like"/>
</dbReference>
<comment type="caution">
    <text evidence="10">The sequence shown here is derived from an EMBL/GenBank/DDBJ whole genome shotgun (WGS) entry which is preliminary data.</text>
</comment>
<feature type="active site" description="Proton donor" evidence="6">
    <location>
        <position position="201"/>
    </location>
</feature>
<evidence type="ECO:0000256" key="4">
    <source>
        <dbReference type="ARBA" id="ARBA00023277"/>
    </source>
</evidence>
<evidence type="ECO:0000256" key="5">
    <source>
        <dbReference type="PIRNR" id="PIRNR005096"/>
    </source>
</evidence>
<keyword evidence="3 5" id="KW-0413">Isomerase</keyword>
<proteinExistence type="inferred from homology"/>
<dbReference type="GO" id="GO:0033499">
    <property type="term" value="P:galactose catabolic process via UDP-galactose, Leloir pathway"/>
    <property type="evidence" value="ECO:0007669"/>
    <property type="project" value="TreeGrafter"/>
</dbReference>
<evidence type="ECO:0000256" key="6">
    <source>
        <dbReference type="PIRSR" id="PIRSR005096-1"/>
    </source>
</evidence>
<evidence type="ECO:0000256" key="1">
    <source>
        <dbReference type="ARBA" id="ARBA00005028"/>
    </source>
</evidence>
<keyword evidence="11" id="KW-1185">Reference proteome</keyword>
<comment type="pathway">
    <text evidence="1 5">Carbohydrate metabolism; hexose metabolism.</text>
</comment>
<dbReference type="PANTHER" id="PTHR10091:SF0">
    <property type="entry name" value="GALACTOSE MUTAROTASE"/>
    <property type="match status" value="1"/>
</dbReference>
<dbReference type="AlphaFoldDB" id="A0AAV1IIA9"/>
<dbReference type="GO" id="GO:0006006">
    <property type="term" value="P:glucose metabolic process"/>
    <property type="evidence" value="ECO:0007669"/>
    <property type="project" value="TreeGrafter"/>
</dbReference>
<dbReference type="InterPro" id="IPR015443">
    <property type="entry name" value="Aldose_1-epimerase"/>
</dbReference>
<sequence length="415" mass="44832">MAMRTLSSSTIGIAIVAFWLMGCGLTAAVGAPGHYPNNSGPIILSNMNGMQAYILPIGATIQRLIVPDQRGMAEDIVLGFDDATQYQTNNTQYFGGIVGRVANRIANASFSLDNHTYNLGANDRGNTLHGGFNPLFENSTWDVLEADSTHVKLRFISPDGAQGFPGALQVTATYVLTNDNQLQLDIEATASKATPVNLAQHTYFNLNGEASPLNVLNHELYINGDYYTPVDFTQIPTGQLLPVYGTAFDFTKPRTIGSRINEVTYPPPHVGYDHNWALFGLGMDAANKTHIGAVSNEAQLAVTLHSPASGRYMDLYTNMPGLQFYSGNNLNGSTVGKGAYPYPVYGGMALETQVWPNYLHEAQFPQSVLRPNEAYHHKWYLRFYTKPAAAAPALGPSSVAVKNAASVKPAPAPGL</sequence>
<evidence type="ECO:0000256" key="2">
    <source>
        <dbReference type="ARBA" id="ARBA00006206"/>
    </source>
</evidence>
<dbReference type="Pfam" id="PF01263">
    <property type="entry name" value="Aldose_epim"/>
    <property type="match status" value="1"/>
</dbReference>
<dbReference type="InterPro" id="IPR008183">
    <property type="entry name" value="Aldose_1/G6P_1-epimerase"/>
</dbReference>
<dbReference type="InterPro" id="IPR011013">
    <property type="entry name" value="Gal_mutarotase_sf_dom"/>
</dbReference>